<evidence type="ECO:0000313" key="6">
    <source>
        <dbReference type="Proteomes" id="UP001418222"/>
    </source>
</evidence>
<feature type="region of interest" description="Disordered" evidence="3">
    <location>
        <begin position="493"/>
        <end position="512"/>
    </location>
</feature>
<evidence type="ECO:0008006" key="7">
    <source>
        <dbReference type="Google" id="ProtNLM"/>
    </source>
</evidence>
<comment type="caution">
    <text evidence="5">The sequence shown here is derived from an EMBL/GenBank/DDBJ whole genome shotgun (WGS) entry which is preliminary data.</text>
</comment>
<dbReference type="AlphaFoldDB" id="A0AAP0BU36"/>
<gene>
    <name evidence="5" type="ORF">KSP39_PZI005870</name>
</gene>
<reference evidence="5 6" key="1">
    <citation type="journal article" date="2022" name="Nat. Plants">
        <title>Genomes of leafy and leafless Platanthera orchids illuminate the evolution of mycoheterotrophy.</title>
        <authorList>
            <person name="Li M.H."/>
            <person name="Liu K.W."/>
            <person name="Li Z."/>
            <person name="Lu H.C."/>
            <person name="Ye Q.L."/>
            <person name="Zhang D."/>
            <person name="Wang J.Y."/>
            <person name="Li Y.F."/>
            <person name="Zhong Z.M."/>
            <person name="Liu X."/>
            <person name="Yu X."/>
            <person name="Liu D.K."/>
            <person name="Tu X.D."/>
            <person name="Liu B."/>
            <person name="Hao Y."/>
            <person name="Liao X.Y."/>
            <person name="Jiang Y.T."/>
            <person name="Sun W.H."/>
            <person name="Chen J."/>
            <person name="Chen Y.Q."/>
            <person name="Ai Y."/>
            <person name="Zhai J.W."/>
            <person name="Wu S.S."/>
            <person name="Zhou Z."/>
            <person name="Hsiao Y.Y."/>
            <person name="Wu W.L."/>
            <person name="Chen Y.Y."/>
            <person name="Lin Y.F."/>
            <person name="Hsu J.L."/>
            <person name="Li C.Y."/>
            <person name="Wang Z.W."/>
            <person name="Zhao X."/>
            <person name="Zhong W.Y."/>
            <person name="Ma X.K."/>
            <person name="Ma L."/>
            <person name="Huang J."/>
            <person name="Chen G.Z."/>
            <person name="Huang M.Z."/>
            <person name="Huang L."/>
            <person name="Peng D.H."/>
            <person name="Luo Y.B."/>
            <person name="Zou S.Q."/>
            <person name="Chen S.P."/>
            <person name="Lan S."/>
            <person name="Tsai W.C."/>
            <person name="Van de Peer Y."/>
            <person name="Liu Z.J."/>
        </authorList>
    </citation>
    <scope>NUCLEOTIDE SEQUENCE [LARGE SCALE GENOMIC DNA]</scope>
    <source>
        <strain evidence="5">Lor287</strain>
    </source>
</reference>
<dbReference type="EMBL" id="JBBWWQ010000004">
    <property type="protein sequence ID" value="KAK8949657.1"/>
    <property type="molecule type" value="Genomic_DNA"/>
</dbReference>
<accession>A0AAP0BU36</accession>
<evidence type="ECO:0000256" key="2">
    <source>
        <dbReference type="SAM" id="Coils"/>
    </source>
</evidence>
<keyword evidence="6" id="KW-1185">Reference proteome</keyword>
<evidence type="ECO:0000256" key="4">
    <source>
        <dbReference type="SAM" id="Phobius"/>
    </source>
</evidence>
<dbReference type="InterPro" id="IPR040265">
    <property type="entry name" value="CHUP1/IPGA1-like"/>
</dbReference>
<feature type="coiled-coil region" evidence="2">
    <location>
        <begin position="290"/>
        <end position="324"/>
    </location>
</feature>
<keyword evidence="4" id="KW-0472">Membrane</keyword>
<feature type="compositionally biased region" description="Basic and acidic residues" evidence="3">
    <location>
        <begin position="503"/>
        <end position="512"/>
    </location>
</feature>
<keyword evidence="4" id="KW-1133">Transmembrane helix</keyword>
<name>A0AAP0BU36_9ASPA</name>
<feature type="region of interest" description="Disordered" evidence="3">
    <location>
        <begin position="48"/>
        <end position="68"/>
    </location>
</feature>
<keyword evidence="4" id="KW-0812">Transmembrane</keyword>
<dbReference type="PANTHER" id="PTHR31342:SF4">
    <property type="entry name" value="ACTIN BINDING PROTEIN FAMILY"/>
    <property type="match status" value="1"/>
</dbReference>
<protein>
    <recommendedName>
        <fullName evidence="7">Protein CHUP1, chloroplastic</fullName>
    </recommendedName>
</protein>
<evidence type="ECO:0000313" key="5">
    <source>
        <dbReference type="EMBL" id="KAK8949657.1"/>
    </source>
</evidence>
<evidence type="ECO:0000256" key="3">
    <source>
        <dbReference type="SAM" id="MobiDB-lite"/>
    </source>
</evidence>
<organism evidence="5 6">
    <name type="scientific">Platanthera zijinensis</name>
    <dbReference type="NCBI Taxonomy" id="2320716"/>
    <lineage>
        <taxon>Eukaryota</taxon>
        <taxon>Viridiplantae</taxon>
        <taxon>Streptophyta</taxon>
        <taxon>Embryophyta</taxon>
        <taxon>Tracheophyta</taxon>
        <taxon>Spermatophyta</taxon>
        <taxon>Magnoliopsida</taxon>
        <taxon>Liliopsida</taxon>
        <taxon>Asparagales</taxon>
        <taxon>Orchidaceae</taxon>
        <taxon>Orchidoideae</taxon>
        <taxon>Orchideae</taxon>
        <taxon>Orchidinae</taxon>
        <taxon>Platanthera</taxon>
    </lineage>
</organism>
<feature type="transmembrane region" description="Helical" evidence="4">
    <location>
        <begin position="22"/>
        <end position="40"/>
    </location>
</feature>
<keyword evidence="1 2" id="KW-0175">Coiled coil</keyword>
<proteinExistence type="predicted"/>
<dbReference type="GO" id="GO:0055028">
    <property type="term" value="C:cortical microtubule"/>
    <property type="evidence" value="ECO:0007669"/>
    <property type="project" value="TreeGrafter"/>
</dbReference>
<dbReference type="PANTHER" id="PTHR31342">
    <property type="entry name" value="PROTEIN CHUP1, CHLOROPLASTIC"/>
    <property type="match status" value="1"/>
</dbReference>
<feature type="coiled-coil region" evidence="2">
    <location>
        <begin position="210"/>
        <end position="237"/>
    </location>
</feature>
<evidence type="ECO:0000256" key="1">
    <source>
        <dbReference type="ARBA" id="ARBA00023054"/>
    </source>
</evidence>
<sequence>MAFERGDWEDSMAAGRKMAKPFIWKTGLALFLTLTGFFAARHRPRRRIISSPPPHSHSPSDAEPGESVGALEEELPICQPTHECEEEEALAKITPRAPVSVEDDLFLCDFESSEEEEFPGFVIPDLNNSIQRETETDTEILPSVPLTSEFERRDLPAMEEEISDLRNLVQCLQEREKYLEMQLLKFHGFKEQEISMRELQNRLKISYTETNLLSLKIESLNAENEKLRSKVAEFSRVTTEVEILRKNITTMKSKMETVGEEAREKIMALHARISELGERERKDLEDSVQVEKKMKRLNELEDEVSKLQMEKSVLENEKLELMKRLPSDHILSPLVIRSPDFVVKSPELRSLEEVNFLREENSRLKKEMEQIQTDQCMEIEELIYLRWVNACLRYELKNYPFPLGKTTARDLSRSSSLNSEQKVKQLILDYSNSGFNPNQKSLTDFNFDDLSSQESNEECDENSLACSKSKSRKPGKSKFIGKLKKLVLGKSGRAADASSSDGNSERMAGRKLSDSISCLPVERGSGNSSSGRKSFDTDDLRRLKLEGVRERMSARSKSDLGEVYERKSMVFVRGESFCGSTFNSFADEKEGVASEKMKLVKFARAFKNSQELVNLSGRPESLSSG</sequence>
<dbReference type="Proteomes" id="UP001418222">
    <property type="component" value="Unassembled WGS sequence"/>
</dbReference>
<dbReference type="GO" id="GO:0072699">
    <property type="term" value="P:protein localization to cortical microtubule cytoskeleton"/>
    <property type="evidence" value="ECO:0007669"/>
    <property type="project" value="TreeGrafter"/>
</dbReference>